<name>A0ABQ5PV42_9BACT</name>
<sequence length="278" mass="30523">MDTRILLCLSLGATLVAGEPPVPSWPKVLRIGVEDVKPGREAAHQKNEFAWSKVFVQAKSPYHYLGLVPVVGANQATWVWFYDSLAGMEAQQAYMEKNPALKAQVEALALKDADYITNYSSVAYVLRADLSREIGNMAPRFYWTSTIQVKPGHDAEFTAGAKKYAELYEKAGLKPRWGVYQAVAGTANPTFLWVVPLHSLADADATMADDEKMAKSAGPEELKGISKFIADCFLREDAQLLAVDPKMSYPPADDIAADPEFWKVWTAKPAAKAPAPSK</sequence>
<accession>A0ABQ5PV42</accession>
<evidence type="ECO:0000313" key="2">
    <source>
        <dbReference type="Proteomes" id="UP001165044"/>
    </source>
</evidence>
<comment type="caution">
    <text evidence="1">The sequence shown here is derived from an EMBL/GenBank/DDBJ whole genome shotgun (WGS) entry which is preliminary data.</text>
</comment>
<keyword evidence="2" id="KW-1185">Reference proteome</keyword>
<protein>
    <submittedName>
        <fullName evidence="1">Uncharacterized protein</fullName>
    </submittedName>
</protein>
<reference evidence="1" key="1">
    <citation type="journal article" date="2023" name="Antonie Van Leeuwenhoek">
        <title>Mesoterricola silvestris gen. nov., sp. nov., Mesoterricola sediminis sp. nov., Geothrix oryzae sp. nov., Geothrix edaphica sp. nov., Geothrix rubra sp. nov., and Geothrix limicola sp. nov., six novel members of Acidobacteriota isolated from soils.</title>
        <authorList>
            <person name="Itoh H."/>
            <person name="Sugisawa Y."/>
            <person name="Mise K."/>
            <person name="Xu Z."/>
            <person name="Kuniyasu M."/>
            <person name="Ushijima N."/>
            <person name="Kawano K."/>
            <person name="Kobayashi E."/>
            <person name="Shiratori Y."/>
            <person name="Masuda Y."/>
            <person name="Senoo K."/>
        </authorList>
    </citation>
    <scope>NUCLEOTIDE SEQUENCE</scope>
    <source>
        <strain evidence="1">Red802</strain>
    </source>
</reference>
<proteinExistence type="predicted"/>
<dbReference type="EMBL" id="BSDC01000001">
    <property type="protein sequence ID" value="GLH66034.1"/>
    <property type="molecule type" value="Genomic_DNA"/>
</dbReference>
<dbReference type="RefSeq" id="WP_285606122.1">
    <property type="nucleotide sequence ID" value="NZ_BSDC01000001.1"/>
</dbReference>
<evidence type="ECO:0000313" key="1">
    <source>
        <dbReference type="EMBL" id="GLH66034.1"/>
    </source>
</evidence>
<gene>
    <name evidence="1" type="ORF">GETHED_03980</name>
</gene>
<organism evidence="1 2">
    <name type="scientific">Geothrix edaphica</name>
    <dbReference type="NCBI Taxonomy" id="2927976"/>
    <lineage>
        <taxon>Bacteria</taxon>
        <taxon>Pseudomonadati</taxon>
        <taxon>Acidobacteriota</taxon>
        <taxon>Holophagae</taxon>
        <taxon>Holophagales</taxon>
        <taxon>Holophagaceae</taxon>
        <taxon>Geothrix</taxon>
    </lineage>
</organism>
<dbReference type="Proteomes" id="UP001165044">
    <property type="component" value="Unassembled WGS sequence"/>
</dbReference>